<evidence type="ECO:0000259" key="6">
    <source>
        <dbReference type="PROSITE" id="PS50002"/>
    </source>
</evidence>
<dbReference type="InterPro" id="IPR053086">
    <property type="entry name" value="RhoGEF_domain"/>
</dbReference>
<feature type="region of interest" description="Disordered" evidence="4">
    <location>
        <begin position="775"/>
        <end position="798"/>
    </location>
</feature>
<evidence type="ECO:0000313" key="9">
    <source>
        <dbReference type="EMBL" id="CAH1400168.1"/>
    </source>
</evidence>
<dbReference type="SMART" id="SM00326">
    <property type="entry name" value="SH3"/>
    <property type="match status" value="1"/>
</dbReference>
<dbReference type="Pfam" id="PF00018">
    <property type="entry name" value="SH3_1"/>
    <property type="match status" value="1"/>
</dbReference>
<feature type="domain" description="SH3" evidence="6">
    <location>
        <begin position="351"/>
        <end position="410"/>
    </location>
</feature>
<feature type="region of interest" description="Disordered" evidence="4">
    <location>
        <begin position="26"/>
        <end position="98"/>
    </location>
</feature>
<feature type="compositionally biased region" description="Basic and acidic residues" evidence="4">
    <location>
        <begin position="82"/>
        <end position="96"/>
    </location>
</feature>
<dbReference type="PROSITE" id="PS50010">
    <property type="entry name" value="DH_2"/>
    <property type="match status" value="1"/>
</dbReference>
<reference evidence="9" key="1">
    <citation type="submission" date="2022-01" db="EMBL/GenBank/DDBJ databases">
        <authorList>
            <person name="King R."/>
        </authorList>
    </citation>
    <scope>NUCLEOTIDE SEQUENCE</scope>
</reference>
<dbReference type="SMART" id="SM00233">
    <property type="entry name" value="PH"/>
    <property type="match status" value="1"/>
</dbReference>
<dbReference type="AlphaFoldDB" id="A0A9P0HD66"/>
<feature type="domain" description="DH" evidence="8">
    <location>
        <begin position="428"/>
        <end position="612"/>
    </location>
</feature>
<evidence type="ECO:0000256" key="3">
    <source>
        <dbReference type="PROSITE-ProRule" id="PRU00192"/>
    </source>
</evidence>
<sequence>MFLALFIVSVLFVACFFLRNTPWSRRTSPGPMLRPPTPETSRTAPPTPVRELSDKDGEQARYSSTPLLDPAPSDWPTVQGDWRSEEGTGEEFHEENVDCSNQISESVLQKFRKSFSLRLNKKDGDISPPSTPPKEEHEKFRIGPLVWRSSKERRKKAARSTKCNSGDSGIHIEMAGSSESTDQPADTDESPPIVRRRCTGSSTDSRPSRPTSDFINQFLVDRLKAELVVRRSPGVRRTHSDLGGQRLYQWEVRRGYRRMCSHPSPIRSRPNRPVFRGAKGQYGKLRRSVSQPLGLNELSPVLVRKAQGFRTNSEDERCVGTSEDEALSDSESSVASLTDKKKSFDQIIKKRGGVLAEAVWDHVAMESEELGFRAGDVVTVIDNQDRDWWWGESAGRAGWFPSLFVRLKVGQTVEEQTALSRRLSETEFRTRVITELIATERDFVSVLTHLNDGYLVEARKRPDLLNDEEVTSIFSNLSQILEFQRSFLADLEASIDSINTARSKIAPVFLKHLPGFRLYSEYCNCHAAAVATLEEVSRRNGVARFWEACRLMRGLMELPLSGYLLTPVQRICKYPLQLAELLKYTKTDHEDYAQLKEAVEGMKGVAFLINERKRRMESLEKVALWQRRVDAWEGEDLIERSCQLLHQGETAQLKVSTMPGKWSHGVSLFLFDGQLIYCKKDILKRRTYVYKGRISLDSCEVKNLQDGKDSSLNCNIRHGIKLSTGDKWLVFTVRSSEEKNIWLAALDSERNAAAQNGDLTLPDSARDLARAAALRRHQNHSGGGKQRSKKRGKQREVGRWFRLGGRKHVFPS</sequence>
<dbReference type="InterPro" id="IPR055251">
    <property type="entry name" value="SOS1_NGEF_PH"/>
</dbReference>
<dbReference type="PANTHER" id="PTHR45834">
    <property type="entry name" value="RHO GUANINE NUCLEOTIDE EXCHANGE FACTOR 9-RELATED"/>
    <property type="match status" value="1"/>
</dbReference>
<name>A0A9P0HD66_NEZVI</name>
<dbReference type="InterPro" id="IPR036028">
    <property type="entry name" value="SH3-like_dom_sf"/>
</dbReference>
<dbReference type="SUPFAM" id="SSF50044">
    <property type="entry name" value="SH3-domain"/>
    <property type="match status" value="1"/>
</dbReference>
<dbReference type="SMART" id="SM00325">
    <property type="entry name" value="RhoGEF"/>
    <property type="match status" value="1"/>
</dbReference>
<evidence type="ECO:0000313" key="10">
    <source>
        <dbReference type="Proteomes" id="UP001152798"/>
    </source>
</evidence>
<dbReference type="InterPro" id="IPR035899">
    <property type="entry name" value="DBL_dom_sf"/>
</dbReference>
<dbReference type="GO" id="GO:0035556">
    <property type="term" value="P:intracellular signal transduction"/>
    <property type="evidence" value="ECO:0007669"/>
    <property type="project" value="InterPro"/>
</dbReference>
<evidence type="ECO:0000259" key="7">
    <source>
        <dbReference type="PROSITE" id="PS50003"/>
    </source>
</evidence>
<organism evidence="9 10">
    <name type="scientific">Nezara viridula</name>
    <name type="common">Southern green stink bug</name>
    <name type="synonym">Cimex viridulus</name>
    <dbReference type="NCBI Taxonomy" id="85310"/>
    <lineage>
        <taxon>Eukaryota</taxon>
        <taxon>Metazoa</taxon>
        <taxon>Ecdysozoa</taxon>
        <taxon>Arthropoda</taxon>
        <taxon>Hexapoda</taxon>
        <taxon>Insecta</taxon>
        <taxon>Pterygota</taxon>
        <taxon>Neoptera</taxon>
        <taxon>Paraneoptera</taxon>
        <taxon>Hemiptera</taxon>
        <taxon>Heteroptera</taxon>
        <taxon>Panheteroptera</taxon>
        <taxon>Pentatomomorpha</taxon>
        <taxon>Pentatomoidea</taxon>
        <taxon>Pentatomidae</taxon>
        <taxon>Pentatominae</taxon>
        <taxon>Nezara</taxon>
    </lineage>
</organism>
<dbReference type="OrthoDB" id="660555at2759"/>
<evidence type="ECO:0000256" key="1">
    <source>
        <dbReference type="ARBA" id="ARBA00022443"/>
    </source>
</evidence>
<keyword evidence="5" id="KW-0732">Signal</keyword>
<dbReference type="InterPro" id="IPR001452">
    <property type="entry name" value="SH3_domain"/>
</dbReference>
<feature type="domain" description="PH" evidence="7">
    <location>
        <begin position="668"/>
        <end position="751"/>
    </location>
</feature>
<dbReference type="InterPro" id="IPR001331">
    <property type="entry name" value="GDS_CDC24_CS"/>
</dbReference>
<accession>A0A9P0HD66</accession>
<feature type="signal peptide" evidence="5">
    <location>
        <begin position="1"/>
        <end position="15"/>
    </location>
</feature>
<dbReference type="Gene3D" id="2.30.29.30">
    <property type="entry name" value="Pleckstrin-homology domain (PH domain)/Phosphotyrosine-binding domain (PTB)"/>
    <property type="match status" value="1"/>
</dbReference>
<gene>
    <name evidence="9" type="ORF">NEZAVI_LOCUS9468</name>
</gene>
<dbReference type="Pfam" id="PF00621">
    <property type="entry name" value="RhoGEF"/>
    <property type="match status" value="1"/>
</dbReference>
<protein>
    <recommendedName>
        <fullName evidence="11">Rho guanine nucleotide exchange factor 4</fullName>
    </recommendedName>
</protein>
<feature type="chain" id="PRO_5040174719" description="Rho guanine nucleotide exchange factor 4" evidence="5">
    <location>
        <begin position="16"/>
        <end position="812"/>
    </location>
</feature>
<dbReference type="Pfam" id="PF22697">
    <property type="entry name" value="SOS1_NGEF_PH"/>
    <property type="match status" value="1"/>
</dbReference>
<keyword evidence="1 3" id="KW-0728">SH3 domain</keyword>
<feature type="region of interest" description="Disordered" evidence="4">
    <location>
        <begin position="120"/>
        <end position="213"/>
    </location>
</feature>
<keyword evidence="2" id="KW-0344">Guanine-nucleotide releasing factor</keyword>
<dbReference type="CDD" id="cd11828">
    <property type="entry name" value="SH3_ARHGEF9_like"/>
    <property type="match status" value="1"/>
</dbReference>
<dbReference type="SUPFAM" id="SSF48065">
    <property type="entry name" value="DBL homology domain (DH-domain)"/>
    <property type="match status" value="1"/>
</dbReference>
<dbReference type="EMBL" id="OV725080">
    <property type="protein sequence ID" value="CAH1400168.1"/>
    <property type="molecule type" value="Genomic_DNA"/>
</dbReference>
<evidence type="ECO:0008006" key="11">
    <source>
        <dbReference type="Google" id="ProtNLM"/>
    </source>
</evidence>
<dbReference type="PROSITE" id="PS50002">
    <property type="entry name" value="SH3"/>
    <property type="match status" value="1"/>
</dbReference>
<keyword evidence="10" id="KW-1185">Reference proteome</keyword>
<dbReference type="CDD" id="cd00160">
    <property type="entry name" value="RhoGEF"/>
    <property type="match status" value="1"/>
</dbReference>
<dbReference type="Gene3D" id="1.20.900.10">
    <property type="entry name" value="Dbl homology (DH) domain"/>
    <property type="match status" value="1"/>
</dbReference>
<evidence type="ECO:0000256" key="2">
    <source>
        <dbReference type="ARBA" id="ARBA00022658"/>
    </source>
</evidence>
<dbReference type="InterPro" id="IPR000219">
    <property type="entry name" value="DH_dom"/>
</dbReference>
<dbReference type="GO" id="GO:0005829">
    <property type="term" value="C:cytosol"/>
    <property type="evidence" value="ECO:0007669"/>
    <property type="project" value="TreeGrafter"/>
</dbReference>
<feature type="compositionally biased region" description="Low complexity" evidence="4">
    <location>
        <begin position="201"/>
        <end position="213"/>
    </location>
</feature>
<dbReference type="GO" id="GO:0005085">
    <property type="term" value="F:guanyl-nucleotide exchange factor activity"/>
    <property type="evidence" value="ECO:0007669"/>
    <property type="project" value="UniProtKB-KW"/>
</dbReference>
<dbReference type="InterPro" id="IPR001849">
    <property type="entry name" value="PH_domain"/>
</dbReference>
<evidence type="ECO:0000256" key="4">
    <source>
        <dbReference type="SAM" id="MobiDB-lite"/>
    </source>
</evidence>
<proteinExistence type="predicted"/>
<dbReference type="Proteomes" id="UP001152798">
    <property type="component" value="Chromosome 4"/>
</dbReference>
<dbReference type="SUPFAM" id="SSF50729">
    <property type="entry name" value="PH domain-like"/>
    <property type="match status" value="1"/>
</dbReference>
<dbReference type="PANTHER" id="PTHR45834:SF3">
    <property type="entry name" value="RHO GUANINE NUCLEOTIDE EXCHANGE FACTOR 3, ISOFORM L"/>
    <property type="match status" value="1"/>
</dbReference>
<dbReference type="PROSITE" id="PS00741">
    <property type="entry name" value="DH_1"/>
    <property type="match status" value="1"/>
</dbReference>
<evidence type="ECO:0000259" key="8">
    <source>
        <dbReference type="PROSITE" id="PS50010"/>
    </source>
</evidence>
<dbReference type="InterPro" id="IPR011993">
    <property type="entry name" value="PH-like_dom_sf"/>
</dbReference>
<dbReference type="Gene3D" id="2.30.30.40">
    <property type="entry name" value="SH3 Domains"/>
    <property type="match status" value="1"/>
</dbReference>
<dbReference type="PROSITE" id="PS50003">
    <property type="entry name" value="PH_DOMAIN"/>
    <property type="match status" value="1"/>
</dbReference>
<evidence type="ECO:0000256" key="5">
    <source>
        <dbReference type="SAM" id="SignalP"/>
    </source>
</evidence>
<dbReference type="CDD" id="cd01224">
    <property type="entry name" value="PH_Collybistin_ASEF"/>
    <property type="match status" value="1"/>
</dbReference>